<sequence>MDAVIKISSSEFTDDFFQKMKQLLKGRNVQITIAVQDEADSFCRTNR</sequence>
<keyword evidence="2" id="KW-1185">Reference proteome</keyword>
<evidence type="ECO:0000313" key="2">
    <source>
        <dbReference type="Proteomes" id="UP001202248"/>
    </source>
</evidence>
<dbReference type="EMBL" id="JAKWBL010000001">
    <property type="protein sequence ID" value="MCH5598091.1"/>
    <property type="molecule type" value="Genomic_DNA"/>
</dbReference>
<evidence type="ECO:0000313" key="1">
    <source>
        <dbReference type="EMBL" id="MCH5598091.1"/>
    </source>
</evidence>
<dbReference type="RefSeq" id="WP_240827439.1">
    <property type="nucleotide sequence ID" value="NZ_JAKWBL010000001.1"/>
</dbReference>
<reference evidence="1 2" key="1">
    <citation type="submission" date="2022-02" db="EMBL/GenBank/DDBJ databases">
        <authorList>
            <person name="Min J."/>
        </authorList>
    </citation>
    <scope>NUCLEOTIDE SEQUENCE [LARGE SCALE GENOMIC DNA]</scope>
    <source>
        <strain evidence="1 2">GR10-1</strain>
    </source>
</reference>
<organism evidence="1 2">
    <name type="scientific">Niabella ginsengisoli</name>
    <dbReference type="NCBI Taxonomy" id="522298"/>
    <lineage>
        <taxon>Bacteria</taxon>
        <taxon>Pseudomonadati</taxon>
        <taxon>Bacteroidota</taxon>
        <taxon>Chitinophagia</taxon>
        <taxon>Chitinophagales</taxon>
        <taxon>Chitinophagaceae</taxon>
        <taxon>Niabella</taxon>
    </lineage>
</organism>
<dbReference type="Proteomes" id="UP001202248">
    <property type="component" value="Unassembled WGS sequence"/>
</dbReference>
<comment type="caution">
    <text evidence="1">The sequence shown here is derived from an EMBL/GenBank/DDBJ whole genome shotgun (WGS) entry which is preliminary data.</text>
</comment>
<name>A0ABS9SIB7_9BACT</name>
<proteinExistence type="predicted"/>
<gene>
    <name evidence="1" type="ORF">MKP09_09305</name>
</gene>
<accession>A0ABS9SIB7</accession>
<protein>
    <submittedName>
        <fullName evidence="1">Uncharacterized protein</fullName>
    </submittedName>
</protein>